<protein>
    <submittedName>
        <fullName evidence="1">Uncharacterized protein</fullName>
    </submittedName>
</protein>
<dbReference type="EMBL" id="JAQQWN010000004">
    <property type="protein sequence ID" value="KAK8087906.1"/>
    <property type="molecule type" value="Genomic_DNA"/>
</dbReference>
<keyword evidence="2" id="KW-1185">Reference proteome</keyword>
<evidence type="ECO:0000313" key="1">
    <source>
        <dbReference type="EMBL" id="KAK8087906.1"/>
    </source>
</evidence>
<reference evidence="1 2" key="1">
    <citation type="submission" date="2023-01" db="EMBL/GenBank/DDBJ databases">
        <title>Analysis of 21 Apiospora genomes using comparative genomics revels a genus with tremendous synthesis potential of carbohydrate active enzymes and secondary metabolites.</title>
        <authorList>
            <person name="Sorensen T."/>
        </authorList>
    </citation>
    <scope>NUCLEOTIDE SEQUENCE [LARGE SCALE GENOMIC DNA]</scope>
    <source>
        <strain evidence="1 2">CBS 114990</strain>
    </source>
</reference>
<name>A0ABR1WXL4_9PEZI</name>
<dbReference type="Proteomes" id="UP001433268">
    <property type="component" value="Unassembled WGS sequence"/>
</dbReference>
<dbReference type="RefSeq" id="XP_066670800.1">
    <property type="nucleotide sequence ID" value="XM_066807182.1"/>
</dbReference>
<gene>
    <name evidence="1" type="ORF">PG997_002867</name>
</gene>
<proteinExistence type="predicted"/>
<accession>A0ABR1WXL4</accession>
<organism evidence="1 2">
    <name type="scientific">Apiospora hydei</name>
    <dbReference type="NCBI Taxonomy" id="1337664"/>
    <lineage>
        <taxon>Eukaryota</taxon>
        <taxon>Fungi</taxon>
        <taxon>Dikarya</taxon>
        <taxon>Ascomycota</taxon>
        <taxon>Pezizomycotina</taxon>
        <taxon>Sordariomycetes</taxon>
        <taxon>Xylariomycetidae</taxon>
        <taxon>Amphisphaeriales</taxon>
        <taxon>Apiosporaceae</taxon>
        <taxon>Apiospora</taxon>
    </lineage>
</organism>
<comment type="caution">
    <text evidence="1">The sequence shown here is derived from an EMBL/GenBank/DDBJ whole genome shotgun (WGS) entry which is preliminary data.</text>
</comment>
<sequence>MHGDATASWQVNLQHARSCLAILPRCASLDSTIVDMHAQLAALFDPVANFQPSRPSMTTAPRAPDFLLTLLEDL</sequence>
<dbReference type="GeneID" id="92040242"/>
<evidence type="ECO:0000313" key="2">
    <source>
        <dbReference type="Proteomes" id="UP001433268"/>
    </source>
</evidence>